<dbReference type="EMBL" id="VSFF01000005">
    <property type="protein sequence ID" value="TYC15024.1"/>
    <property type="molecule type" value="Genomic_DNA"/>
</dbReference>
<keyword evidence="5" id="KW-0443">Lipid metabolism</keyword>
<dbReference type="Pfam" id="PF02353">
    <property type="entry name" value="CMAS"/>
    <property type="match status" value="1"/>
</dbReference>
<dbReference type="InterPro" id="IPR050723">
    <property type="entry name" value="CFA/CMAS"/>
</dbReference>
<dbReference type="Gene3D" id="3.40.50.150">
    <property type="entry name" value="Vaccinia Virus protein VP39"/>
    <property type="match status" value="1"/>
</dbReference>
<dbReference type="OrthoDB" id="9782855at2"/>
<keyword evidence="2 6" id="KW-0489">Methyltransferase</keyword>
<dbReference type="PANTHER" id="PTHR43667:SF1">
    <property type="entry name" value="CYCLOPROPANE-FATTY-ACYL-PHOSPHOLIPID SYNTHASE"/>
    <property type="match status" value="1"/>
</dbReference>
<evidence type="ECO:0000313" key="6">
    <source>
        <dbReference type="EMBL" id="TYC15024.1"/>
    </source>
</evidence>
<evidence type="ECO:0000256" key="3">
    <source>
        <dbReference type="ARBA" id="ARBA00022679"/>
    </source>
</evidence>
<dbReference type="GO" id="GO:0008168">
    <property type="term" value="F:methyltransferase activity"/>
    <property type="evidence" value="ECO:0007669"/>
    <property type="project" value="UniProtKB-KW"/>
</dbReference>
<dbReference type="AlphaFoldDB" id="A0A5D0UAH0"/>
<evidence type="ECO:0000256" key="2">
    <source>
        <dbReference type="ARBA" id="ARBA00022603"/>
    </source>
</evidence>
<sequence>MPNSKGYRGVSTQAAAKHYDVSDEFFRIWLGPSLAYACGLWTDGADTLEKAQLRKEEYLLSQAGIRPGIRVLDVGCGYGGEMRRMVEEHDVESVTGITLSRAAVDWTQNLGIPRTDVRLENWIDHRPSAPYDAIICIEAMEHFARPGMSGRAKIQGYREFFKRCRSWMRPEGRLVVQTISWGHRFPLDVDILRDLYLATTVYPECNPSYLGELQAASDGLFDLVALRNDFDHYSRTLEVWLDNLRADRDRAAELVGPRKAEDFERCMALAVQAFADGWFYLHRLTFRPVPKPTKPARRFLINNVLARDSLPTPRFLQPNR</sequence>
<keyword evidence="4" id="KW-0949">S-adenosyl-L-methionine</keyword>
<evidence type="ECO:0000313" key="7">
    <source>
        <dbReference type="Proteomes" id="UP000322634"/>
    </source>
</evidence>
<dbReference type="GO" id="GO:0008610">
    <property type="term" value="P:lipid biosynthetic process"/>
    <property type="evidence" value="ECO:0007669"/>
    <property type="project" value="InterPro"/>
</dbReference>
<organism evidence="6 7">
    <name type="scientific">Actinomadura syzygii</name>
    <dbReference type="NCBI Taxonomy" id="1427538"/>
    <lineage>
        <taxon>Bacteria</taxon>
        <taxon>Bacillati</taxon>
        <taxon>Actinomycetota</taxon>
        <taxon>Actinomycetes</taxon>
        <taxon>Streptosporangiales</taxon>
        <taxon>Thermomonosporaceae</taxon>
        <taxon>Actinomadura</taxon>
    </lineage>
</organism>
<protein>
    <submittedName>
        <fullName evidence="6">Class I SAM-dependent methyltransferase</fullName>
    </submittedName>
</protein>
<evidence type="ECO:0000256" key="4">
    <source>
        <dbReference type="ARBA" id="ARBA00022691"/>
    </source>
</evidence>
<dbReference type="PANTHER" id="PTHR43667">
    <property type="entry name" value="CYCLOPROPANE-FATTY-ACYL-PHOSPHOLIPID SYNTHASE"/>
    <property type="match status" value="1"/>
</dbReference>
<keyword evidence="3 6" id="KW-0808">Transferase</keyword>
<evidence type="ECO:0000256" key="5">
    <source>
        <dbReference type="ARBA" id="ARBA00023098"/>
    </source>
</evidence>
<dbReference type="RefSeq" id="WP_148350122.1">
    <property type="nucleotide sequence ID" value="NZ_JBHSBF010000027.1"/>
</dbReference>
<reference evidence="6 7" key="1">
    <citation type="submission" date="2019-08" db="EMBL/GenBank/DDBJ databases">
        <title>Actinomadura sp. nov. CYP1-5 isolated from mountain soil.</title>
        <authorList>
            <person name="Songsumanus A."/>
            <person name="Kuncharoen N."/>
            <person name="Kudo T."/>
            <person name="Yuki M."/>
            <person name="Igarashi Y."/>
            <person name="Tanasupawat S."/>
        </authorList>
    </citation>
    <scope>NUCLEOTIDE SEQUENCE [LARGE SCALE GENOMIC DNA]</scope>
    <source>
        <strain evidence="6 7">GKU157</strain>
    </source>
</reference>
<name>A0A5D0UAH0_9ACTN</name>
<proteinExistence type="inferred from homology"/>
<gene>
    <name evidence="6" type="ORF">FXF65_12920</name>
</gene>
<keyword evidence="7" id="KW-1185">Reference proteome</keyword>
<dbReference type="CDD" id="cd02440">
    <property type="entry name" value="AdoMet_MTases"/>
    <property type="match status" value="1"/>
</dbReference>
<dbReference type="InterPro" id="IPR003333">
    <property type="entry name" value="CMAS"/>
</dbReference>
<evidence type="ECO:0000256" key="1">
    <source>
        <dbReference type="ARBA" id="ARBA00010815"/>
    </source>
</evidence>
<dbReference type="Proteomes" id="UP000322634">
    <property type="component" value="Unassembled WGS sequence"/>
</dbReference>
<accession>A0A5D0UAH0</accession>
<dbReference type="InterPro" id="IPR029063">
    <property type="entry name" value="SAM-dependent_MTases_sf"/>
</dbReference>
<dbReference type="GO" id="GO:0032259">
    <property type="term" value="P:methylation"/>
    <property type="evidence" value="ECO:0007669"/>
    <property type="project" value="UniProtKB-KW"/>
</dbReference>
<comment type="similarity">
    <text evidence="1">Belongs to the CFA/CMAS family.</text>
</comment>
<dbReference type="PIRSF" id="PIRSF003085">
    <property type="entry name" value="CMAS"/>
    <property type="match status" value="1"/>
</dbReference>
<dbReference type="SUPFAM" id="SSF53335">
    <property type="entry name" value="S-adenosyl-L-methionine-dependent methyltransferases"/>
    <property type="match status" value="1"/>
</dbReference>
<comment type="caution">
    <text evidence="6">The sequence shown here is derived from an EMBL/GenBank/DDBJ whole genome shotgun (WGS) entry which is preliminary data.</text>
</comment>